<organism evidence="1 2">
    <name type="scientific">Eumeta variegata</name>
    <name type="common">Bagworm moth</name>
    <name type="synonym">Eumeta japonica</name>
    <dbReference type="NCBI Taxonomy" id="151549"/>
    <lineage>
        <taxon>Eukaryota</taxon>
        <taxon>Metazoa</taxon>
        <taxon>Ecdysozoa</taxon>
        <taxon>Arthropoda</taxon>
        <taxon>Hexapoda</taxon>
        <taxon>Insecta</taxon>
        <taxon>Pterygota</taxon>
        <taxon>Neoptera</taxon>
        <taxon>Endopterygota</taxon>
        <taxon>Lepidoptera</taxon>
        <taxon>Glossata</taxon>
        <taxon>Ditrysia</taxon>
        <taxon>Tineoidea</taxon>
        <taxon>Psychidae</taxon>
        <taxon>Oiketicinae</taxon>
        <taxon>Eumeta</taxon>
    </lineage>
</organism>
<sequence>MKQHNLAMFGLVDILVEYTLTMIGFQGLITELEAPSSDPESQSWSKSISGPFQQAQIWLDILSRYDMLIPVPTVGLHHQTLKAIMVKVHLKILLRTHTTKLRCSIMEY</sequence>
<proteinExistence type="predicted"/>
<dbReference type="OrthoDB" id="408743at2759"/>
<protein>
    <submittedName>
        <fullName evidence="1">Uncharacterized protein</fullName>
    </submittedName>
</protein>
<name>A0A4C1SC49_EUMVA</name>
<dbReference type="AlphaFoldDB" id="A0A4C1SC49"/>
<dbReference type="EMBL" id="BGZK01003273">
    <property type="protein sequence ID" value="GBO99425.1"/>
    <property type="molecule type" value="Genomic_DNA"/>
</dbReference>
<accession>A0A4C1SC49</accession>
<evidence type="ECO:0000313" key="1">
    <source>
        <dbReference type="EMBL" id="GBO99425.1"/>
    </source>
</evidence>
<gene>
    <name evidence="1" type="ORF">EVAR_99769_1</name>
</gene>
<evidence type="ECO:0000313" key="2">
    <source>
        <dbReference type="Proteomes" id="UP000299102"/>
    </source>
</evidence>
<keyword evidence="2" id="KW-1185">Reference proteome</keyword>
<dbReference type="Proteomes" id="UP000299102">
    <property type="component" value="Unassembled WGS sequence"/>
</dbReference>
<comment type="caution">
    <text evidence="1">The sequence shown here is derived from an EMBL/GenBank/DDBJ whole genome shotgun (WGS) entry which is preliminary data.</text>
</comment>
<reference evidence="1 2" key="1">
    <citation type="journal article" date="2019" name="Commun. Biol.">
        <title>The bagworm genome reveals a unique fibroin gene that provides high tensile strength.</title>
        <authorList>
            <person name="Kono N."/>
            <person name="Nakamura H."/>
            <person name="Ohtoshi R."/>
            <person name="Tomita M."/>
            <person name="Numata K."/>
            <person name="Arakawa K."/>
        </authorList>
    </citation>
    <scope>NUCLEOTIDE SEQUENCE [LARGE SCALE GENOMIC DNA]</scope>
</reference>